<gene>
    <name evidence="1" type="ORF">E2C01_015292</name>
</gene>
<name>A0A5B7DKY8_PORTR</name>
<evidence type="ECO:0000313" key="1">
    <source>
        <dbReference type="EMBL" id="MPC22281.1"/>
    </source>
</evidence>
<protein>
    <submittedName>
        <fullName evidence="1">Uncharacterized protein</fullName>
    </submittedName>
</protein>
<sequence>MLAWESSTSLRTQHISTGVLNLYISQPHPTILPTFLPGARSLMDTCHPKLYSPEGVACLLLGKTTSRQHKNDNPRLPSGGGFPHAHQRTLKWQVINW</sequence>
<proteinExistence type="predicted"/>
<comment type="caution">
    <text evidence="1">The sequence shown here is derived from an EMBL/GenBank/DDBJ whole genome shotgun (WGS) entry which is preliminary data.</text>
</comment>
<keyword evidence="2" id="KW-1185">Reference proteome</keyword>
<evidence type="ECO:0000313" key="2">
    <source>
        <dbReference type="Proteomes" id="UP000324222"/>
    </source>
</evidence>
<dbReference type="AlphaFoldDB" id="A0A5B7DKY8"/>
<organism evidence="1 2">
    <name type="scientific">Portunus trituberculatus</name>
    <name type="common">Swimming crab</name>
    <name type="synonym">Neptunus trituberculatus</name>
    <dbReference type="NCBI Taxonomy" id="210409"/>
    <lineage>
        <taxon>Eukaryota</taxon>
        <taxon>Metazoa</taxon>
        <taxon>Ecdysozoa</taxon>
        <taxon>Arthropoda</taxon>
        <taxon>Crustacea</taxon>
        <taxon>Multicrustacea</taxon>
        <taxon>Malacostraca</taxon>
        <taxon>Eumalacostraca</taxon>
        <taxon>Eucarida</taxon>
        <taxon>Decapoda</taxon>
        <taxon>Pleocyemata</taxon>
        <taxon>Brachyura</taxon>
        <taxon>Eubrachyura</taxon>
        <taxon>Portunoidea</taxon>
        <taxon>Portunidae</taxon>
        <taxon>Portuninae</taxon>
        <taxon>Portunus</taxon>
    </lineage>
</organism>
<dbReference type="EMBL" id="VSRR010001070">
    <property type="protein sequence ID" value="MPC22281.1"/>
    <property type="molecule type" value="Genomic_DNA"/>
</dbReference>
<accession>A0A5B7DKY8</accession>
<dbReference type="Proteomes" id="UP000324222">
    <property type="component" value="Unassembled WGS sequence"/>
</dbReference>
<reference evidence="1 2" key="1">
    <citation type="submission" date="2019-05" db="EMBL/GenBank/DDBJ databases">
        <title>Another draft genome of Portunus trituberculatus and its Hox gene families provides insights of decapod evolution.</title>
        <authorList>
            <person name="Jeong J.-H."/>
            <person name="Song I."/>
            <person name="Kim S."/>
            <person name="Choi T."/>
            <person name="Kim D."/>
            <person name="Ryu S."/>
            <person name="Kim W."/>
        </authorList>
    </citation>
    <scope>NUCLEOTIDE SEQUENCE [LARGE SCALE GENOMIC DNA]</scope>
    <source>
        <tissue evidence="1">Muscle</tissue>
    </source>
</reference>